<name>A0ABM1RX43_LIMPO</name>
<feature type="chain" id="PRO_5046215010" evidence="1">
    <location>
        <begin position="20"/>
        <end position="115"/>
    </location>
</feature>
<protein>
    <submittedName>
        <fullName evidence="4">Techylectin-5A-like</fullName>
    </submittedName>
</protein>
<organism evidence="3 4">
    <name type="scientific">Limulus polyphemus</name>
    <name type="common">Atlantic horseshoe crab</name>
    <dbReference type="NCBI Taxonomy" id="6850"/>
    <lineage>
        <taxon>Eukaryota</taxon>
        <taxon>Metazoa</taxon>
        <taxon>Ecdysozoa</taxon>
        <taxon>Arthropoda</taxon>
        <taxon>Chelicerata</taxon>
        <taxon>Merostomata</taxon>
        <taxon>Xiphosura</taxon>
        <taxon>Limulidae</taxon>
        <taxon>Limulus</taxon>
    </lineage>
</organism>
<reference evidence="4" key="1">
    <citation type="submission" date="2025-08" db="UniProtKB">
        <authorList>
            <consortium name="RefSeq"/>
        </authorList>
    </citation>
    <scope>IDENTIFICATION</scope>
    <source>
        <tissue evidence="4">Muscle</tissue>
    </source>
</reference>
<sequence length="115" mass="12839">MISIKPMMILLLVYQNCQIVTNIERCKLTSVSTVLDSVNLLITQAKQKIHSDDSIFYGLYSEELECFSTSPGPTDCTDVFLNGNHNSGVYRIWPKSWMFTGSIDVYCDVDTDGGG</sequence>
<dbReference type="PROSITE" id="PS51406">
    <property type="entry name" value="FIBRINOGEN_C_2"/>
    <property type="match status" value="1"/>
</dbReference>
<dbReference type="InterPro" id="IPR002181">
    <property type="entry name" value="Fibrinogen_a/b/g_C_dom"/>
</dbReference>
<dbReference type="InterPro" id="IPR014716">
    <property type="entry name" value="Fibrinogen_a/b/g_C_1"/>
</dbReference>
<proteinExistence type="predicted"/>
<dbReference type="Gene3D" id="3.90.215.10">
    <property type="entry name" value="Gamma Fibrinogen, chain A, domain 1"/>
    <property type="match status" value="1"/>
</dbReference>
<evidence type="ECO:0000256" key="1">
    <source>
        <dbReference type="SAM" id="SignalP"/>
    </source>
</evidence>
<dbReference type="RefSeq" id="XP_022235948.1">
    <property type="nucleotide sequence ID" value="XM_022380240.1"/>
</dbReference>
<feature type="signal peptide" evidence="1">
    <location>
        <begin position="1"/>
        <end position="19"/>
    </location>
</feature>
<dbReference type="SUPFAM" id="SSF56496">
    <property type="entry name" value="Fibrinogen C-terminal domain-like"/>
    <property type="match status" value="1"/>
</dbReference>
<evidence type="ECO:0000313" key="3">
    <source>
        <dbReference type="Proteomes" id="UP000694941"/>
    </source>
</evidence>
<keyword evidence="3" id="KW-1185">Reference proteome</keyword>
<dbReference type="GeneID" id="111083613"/>
<gene>
    <name evidence="4" type="primary">LOC111083613</name>
</gene>
<dbReference type="Pfam" id="PF00147">
    <property type="entry name" value="Fibrinogen_C"/>
    <property type="match status" value="1"/>
</dbReference>
<feature type="domain" description="Fibrinogen C-terminal" evidence="2">
    <location>
        <begin position="67"/>
        <end position="115"/>
    </location>
</feature>
<evidence type="ECO:0000313" key="4">
    <source>
        <dbReference type="RefSeq" id="XP_022235948.1"/>
    </source>
</evidence>
<evidence type="ECO:0000259" key="2">
    <source>
        <dbReference type="PROSITE" id="PS51406"/>
    </source>
</evidence>
<keyword evidence="1" id="KW-0732">Signal</keyword>
<dbReference type="InterPro" id="IPR036056">
    <property type="entry name" value="Fibrinogen-like_C"/>
</dbReference>
<dbReference type="Proteomes" id="UP000694941">
    <property type="component" value="Unplaced"/>
</dbReference>
<accession>A0ABM1RX43</accession>